<feature type="chain" id="PRO_5007895667" evidence="3">
    <location>
        <begin position="20"/>
        <end position="596"/>
    </location>
</feature>
<comment type="caution">
    <text evidence="6">The sequence shown here is derived from an EMBL/GenBank/DDBJ whole genome shotgun (WGS) entry which is preliminary data.</text>
</comment>
<feature type="domain" description="AB hydrolase-1" evidence="4">
    <location>
        <begin position="87"/>
        <end position="291"/>
    </location>
</feature>
<dbReference type="AlphaFoldDB" id="A0A168BGI1"/>
<dbReference type="InterPro" id="IPR029058">
    <property type="entry name" value="AB_hydrolase_fold"/>
</dbReference>
<dbReference type="Gene3D" id="3.40.50.1820">
    <property type="entry name" value="alpha/beta hydrolase"/>
    <property type="match status" value="1"/>
</dbReference>
<dbReference type="InterPro" id="IPR013595">
    <property type="entry name" value="Pept_S33_TAP-like_C"/>
</dbReference>
<comment type="similarity">
    <text evidence="1">Belongs to the peptidase S33 family.</text>
</comment>
<evidence type="ECO:0000256" key="1">
    <source>
        <dbReference type="ARBA" id="ARBA00010088"/>
    </source>
</evidence>
<feature type="domain" description="Peptidase S33 tripeptidyl aminopeptidase-like C-terminal" evidence="5">
    <location>
        <begin position="449"/>
        <end position="557"/>
    </location>
</feature>
<keyword evidence="3" id="KW-0732">Signal</keyword>
<organism evidence="6 7">
    <name type="scientific">Akanthomyces lecanii RCEF 1005</name>
    <dbReference type="NCBI Taxonomy" id="1081108"/>
    <lineage>
        <taxon>Eukaryota</taxon>
        <taxon>Fungi</taxon>
        <taxon>Dikarya</taxon>
        <taxon>Ascomycota</taxon>
        <taxon>Pezizomycotina</taxon>
        <taxon>Sordariomycetes</taxon>
        <taxon>Hypocreomycetidae</taxon>
        <taxon>Hypocreales</taxon>
        <taxon>Cordycipitaceae</taxon>
        <taxon>Akanthomyces</taxon>
        <taxon>Cordyceps confragosa</taxon>
    </lineage>
</organism>
<name>A0A168BGI1_CORDF</name>
<evidence type="ECO:0000256" key="3">
    <source>
        <dbReference type="SAM" id="SignalP"/>
    </source>
</evidence>
<reference evidence="6 7" key="1">
    <citation type="journal article" date="2016" name="Genome Biol. Evol.">
        <title>Divergent and convergent evolution of fungal pathogenicity.</title>
        <authorList>
            <person name="Shang Y."/>
            <person name="Xiao G."/>
            <person name="Zheng P."/>
            <person name="Cen K."/>
            <person name="Zhan S."/>
            <person name="Wang C."/>
        </authorList>
    </citation>
    <scope>NUCLEOTIDE SEQUENCE [LARGE SCALE GENOMIC DNA]</scope>
    <source>
        <strain evidence="6 7">RCEF 1005</strain>
    </source>
</reference>
<accession>A0A168BGI1</accession>
<dbReference type="PANTHER" id="PTHR43248">
    <property type="entry name" value="2-SUCCINYL-6-HYDROXY-2,4-CYCLOHEXADIENE-1-CARBOXYLATE SYNTHASE"/>
    <property type="match status" value="1"/>
</dbReference>
<dbReference type="OrthoDB" id="425534at2759"/>
<dbReference type="InterPro" id="IPR000073">
    <property type="entry name" value="AB_hydrolase_1"/>
</dbReference>
<feature type="signal peptide" evidence="3">
    <location>
        <begin position="1"/>
        <end position="19"/>
    </location>
</feature>
<protein>
    <submittedName>
        <fullName evidence="6">Peptidase S33 tripeptidyl aminopeptidase-lik</fullName>
    </submittedName>
</protein>
<dbReference type="SUPFAM" id="SSF53474">
    <property type="entry name" value="alpha/beta-Hydrolases"/>
    <property type="match status" value="1"/>
</dbReference>
<dbReference type="PANTHER" id="PTHR43248:SF25">
    <property type="entry name" value="AB HYDROLASE-1 DOMAIN-CONTAINING PROTEIN-RELATED"/>
    <property type="match status" value="1"/>
</dbReference>
<gene>
    <name evidence="6" type="ORF">LEL_09901</name>
</gene>
<proteinExistence type="inferred from homology"/>
<sequence>MGPIVGCLLIAALSLPSQAATSISSFDWDQVTPSASLNYTPCYQNHKCARLLLPLDWLNPENGANTTVAIIARPAVVSETDPSFGGTIIVNPGGPGASGIDFLLGAGALIQAMAHGNKKFEILSFDPRGVGRTTPSADCYRNEYARGNGLIMERAIGTLGAGEAVLKRKLAQAKGFAEMCAKRGRADDVRNFMSTTSVARDMAKIVDELHVLRHAHDADQDQGDTDARVELRSEKQETSARLNYWGWSYGTDLGNYFASMFPGRVERMILEGVQDVRDYADGTWLKFGDAEKTFDYFWDACYGAGKSCALYQELDTDAGDARARFDAFIEEVNQDPPSYVGPDGTIASIMEEDVMLVIFAALLQPILTFPSLAETLMEAMAGNFSTLYGQLGQPSAESCPLPIPGTFTWTADARIGIACGDGEPQNNMTLAAYQDYMAGIAADAPNFWPFMADIRLPCVHWPFRPKDRFKGPWVTPKSDPSRVPGRPTAPLLFISSRYDLLTPPSRAVEMSRFHPGSTVLVQENYGHGTIATPSKCRDDHVKKYFDAGEVPPDGAVCDSDCVPFHDCPGDADVKKAWLGHAEYSVADRRLPPSGWF</sequence>
<dbReference type="GO" id="GO:0004177">
    <property type="term" value="F:aminopeptidase activity"/>
    <property type="evidence" value="ECO:0007669"/>
    <property type="project" value="UniProtKB-KW"/>
</dbReference>
<dbReference type="InterPro" id="IPR051601">
    <property type="entry name" value="Serine_prot/Carboxylest_S33"/>
</dbReference>
<keyword evidence="6" id="KW-0031">Aminopeptidase</keyword>
<keyword evidence="2" id="KW-0378">Hydrolase</keyword>
<keyword evidence="7" id="KW-1185">Reference proteome</keyword>
<evidence type="ECO:0000259" key="4">
    <source>
        <dbReference type="Pfam" id="PF00561"/>
    </source>
</evidence>
<dbReference type="EMBL" id="AZHF01000010">
    <property type="protein sequence ID" value="OAA70085.1"/>
    <property type="molecule type" value="Genomic_DNA"/>
</dbReference>
<dbReference type="Pfam" id="PF00561">
    <property type="entry name" value="Abhydrolase_1"/>
    <property type="match status" value="1"/>
</dbReference>
<evidence type="ECO:0000313" key="6">
    <source>
        <dbReference type="EMBL" id="OAA70085.1"/>
    </source>
</evidence>
<evidence type="ECO:0000259" key="5">
    <source>
        <dbReference type="Pfam" id="PF08386"/>
    </source>
</evidence>
<evidence type="ECO:0000256" key="2">
    <source>
        <dbReference type="ARBA" id="ARBA00022801"/>
    </source>
</evidence>
<keyword evidence="6" id="KW-0645">Protease</keyword>
<evidence type="ECO:0000313" key="7">
    <source>
        <dbReference type="Proteomes" id="UP000076881"/>
    </source>
</evidence>
<dbReference type="Proteomes" id="UP000076881">
    <property type="component" value="Unassembled WGS sequence"/>
</dbReference>
<dbReference type="Pfam" id="PF08386">
    <property type="entry name" value="Abhydrolase_4"/>
    <property type="match status" value="1"/>
</dbReference>
<dbReference type="STRING" id="1081108.A0A168BGI1"/>